<organism evidence="4 5">
    <name type="scientific">Glomus cerebriforme</name>
    <dbReference type="NCBI Taxonomy" id="658196"/>
    <lineage>
        <taxon>Eukaryota</taxon>
        <taxon>Fungi</taxon>
        <taxon>Fungi incertae sedis</taxon>
        <taxon>Mucoromycota</taxon>
        <taxon>Glomeromycotina</taxon>
        <taxon>Glomeromycetes</taxon>
        <taxon>Glomerales</taxon>
        <taxon>Glomeraceae</taxon>
        <taxon>Glomus</taxon>
    </lineage>
</organism>
<sequence>MRNNNGNDVNWNKVTYFKCGKKRHTSKICRENQRGMNRRNNQVNYLNEEYYDKEYDVYNIKQNKYDEYDEYEYDEYKTYKIENEDYIEENNMYPVPTRRTQTRRKGFTPKQLQKAKEIRRRNNLCQNCGQSGHFHKECTNEKVRINRRVPNTEKFDPVKEIMNAPVPMTWGQYIREKPNVARKLRNGEIKNINQERRTQATRCNVIVKGKMIRALVDTGAGPSAISNILRKELNIPIIKKSNIVLTIADGKSIASLGIAEIEIKINEDLGIMLEVEVIDSKWKDLILGTDLLKHGIIDMREGMLTIKLDNETYEIPIDYKGRKGVTFEESESETESDTDIEKGNDNISNSSDESEYEYENTEKEEIFFLCGKY</sequence>
<keyword evidence="1" id="KW-0479">Metal-binding</keyword>
<dbReference type="GO" id="GO:0003676">
    <property type="term" value="F:nucleic acid binding"/>
    <property type="evidence" value="ECO:0007669"/>
    <property type="project" value="InterPro"/>
</dbReference>
<dbReference type="CDD" id="cd00303">
    <property type="entry name" value="retropepsin_like"/>
    <property type="match status" value="1"/>
</dbReference>
<dbReference type="Gene3D" id="2.40.70.10">
    <property type="entry name" value="Acid Proteases"/>
    <property type="match status" value="1"/>
</dbReference>
<evidence type="ECO:0000313" key="4">
    <source>
        <dbReference type="EMBL" id="RIA81355.1"/>
    </source>
</evidence>
<feature type="compositionally biased region" description="Acidic residues" evidence="2">
    <location>
        <begin position="328"/>
        <end position="338"/>
    </location>
</feature>
<dbReference type="SUPFAM" id="SSF57756">
    <property type="entry name" value="Retrovirus zinc finger-like domains"/>
    <property type="match status" value="1"/>
</dbReference>
<evidence type="ECO:0000259" key="3">
    <source>
        <dbReference type="PROSITE" id="PS50158"/>
    </source>
</evidence>
<dbReference type="GO" id="GO:0008270">
    <property type="term" value="F:zinc ion binding"/>
    <property type="evidence" value="ECO:0007669"/>
    <property type="project" value="UniProtKB-KW"/>
</dbReference>
<name>A0A397SAN3_9GLOM</name>
<keyword evidence="1" id="KW-0863">Zinc-finger</keyword>
<evidence type="ECO:0000256" key="1">
    <source>
        <dbReference type="PROSITE-ProRule" id="PRU00047"/>
    </source>
</evidence>
<dbReference type="AlphaFoldDB" id="A0A397SAN3"/>
<reference evidence="4 5" key="1">
    <citation type="submission" date="2018-06" db="EMBL/GenBank/DDBJ databases">
        <title>Comparative genomics reveals the genomic features of Rhizophagus irregularis, R. cerebriforme, R. diaphanum and Gigaspora rosea, and their symbiotic lifestyle signature.</title>
        <authorList>
            <person name="Morin E."/>
            <person name="San Clemente H."/>
            <person name="Chen E.C.H."/>
            <person name="De La Providencia I."/>
            <person name="Hainaut M."/>
            <person name="Kuo A."/>
            <person name="Kohler A."/>
            <person name="Murat C."/>
            <person name="Tang N."/>
            <person name="Roy S."/>
            <person name="Loubradou J."/>
            <person name="Henrissat B."/>
            <person name="Grigoriev I.V."/>
            <person name="Corradi N."/>
            <person name="Roux C."/>
            <person name="Martin F.M."/>
        </authorList>
    </citation>
    <scope>NUCLEOTIDE SEQUENCE [LARGE SCALE GENOMIC DNA]</scope>
    <source>
        <strain evidence="4 5">DAOM 227022</strain>
    </source>
</reference>
<dbReference type="Pfam" id="PF13975">
    <property type="entry name" value="gag-asp_proteas"/>
    <property type="match status" value="1"/>
</dbReference>
<dbReference type="InterPro" id="IPR001878">
    <property type="entry name" value="Znf_CCHC"/>
</dbReference>
<dbReference type="STRING" id="658196.A0A397SAN3"/>
<dbReference type="Gene3D" id="4.10.60.10">
    <property type="entry name" value="Zinc finger, CCHC-type"/>
    <property type="match status" value="1"/>
</dbReference>
<dbReference type="SMART" id="SM00343">
    <property type="entry name" value="ZnF_C2HC"/>
    <property type="match status" value="2"/>
</dbReference>
<accession>A0A397SAN3</accession>
<protein>
    <recommendedName>
        <fullName evidence="3">CCHC-type domain-containing protein</fullName>
    </recommendedName>
</protein>
<keyword evidence="1" id="KW-0862">Zinc</keyword>
<comment type="caution">
    <text evidence="4">The sequence shown here is derived from an EMBL/GenBank/DDBJ whole genome shotgun (WGS) entry which is preliminary data.</text>
</comment>
<proteinExistence type="predicted"/>
<feature type="domain" description="CCHC-type" evidence="3">
    <location>
        <begin position="125"/>
        <end position="140"/>
    </location>
</feature>
<evidence type="ECO:0000256" key="2">
    <source>
        <dbReference type="SAM" id="MobiDB-lite"/>
    </source>
</evidence>
<dbReference type="InterPro" id="IPR021109">
    <property type="entry name" value="Peptidase_aspartic_dom_sf"/>
</dbReference>
<gene>
    <name evidence="4" type="ORF">C1645_837135</name>
</gene>
<feature type="region of interest" description="Disordered" evidence="2">
    <location>
        <begin position="326"/>
        <end position="361"/>
    </location>
</feature>
<dbReference type="OrthoDB" id="778454at2759"/>
<evidence type="ECO:0000313" key="5">
    <source>
        <dbReference type="Proteomes" id="UP000265703"/>
    </source>
</evidence>
<dbReference type="Proteomes" id="UP000265703">
    <property type="component" value="Unassembled WGS sequence"/>
</dbReference>
<dbReference type="EMBL" id="QKYT01000809">
    <property type="protein sequence ID" value="RIA81355.1"/>
    <property type="molecule type" value="Genomic_DNA"/>
</dbReference>
<dbReference type="SUPFAM" id="SSF50630">
    <property type="entry name" value="Acid proteases"/>
    <property type="match status" value="1"/>
</dbReference>
<dbReference type="PROSITE" id="PS50158">
    <property type="entry name" value="ZF_CCHC"/>
    <property type="match status" value="1"/>
</dbReference>
<keyword evidence="5" id="KW-1185">Reference proteome</keyword>
<dbReference type="InterPro" id="IPR036875">
    <property type="entry name" value="Znf_CCHC_sf"/>
</dbReference>